<keyword evidence="3 6" id="KW-0812">Transmembrane</keyword>
<reference evidence="7 8" key="1">
    <citation type="submission" date="2019-06" db="EMBL/GenBank/DDBJ databases">
        <title>Draft genome sequence of Methanolobus vulcani B1d.</title>
        <authorList>
            <person name="Creighbaum A.J."/>
            <person name="Ticak T."/>
            <person name="Hariraju D."/>
            <person name="Arivett B.A."/>
            <person name="Ferguson D.J.Jr."/>
        </authorList>
    </citation>
    <scope>NUCLEOTIDE SEQUENCE [LARGE SCALE GENOMIC DNA]</scope>
    <source>
        <strain evidence="7 8">B1d</strain>
    </source>
</reference>
<feature type="transmembrane region" description="Helical" evidence="6">
    <location>
        <begin position="70"/>
        <end position="88"/>
    </location>
</feature>
<dbReference type="PANTHER" id="PTHR30178:SF3">
    <property type="entry name" value="SUCCINATE-ACETATE_PROTON SYMPORTER SATP"/>
    <property type="match status" value="1"/>
</dbReference>
<keyword evidence="5 6" id="KW-0472">Membrane</keyword>
<sequence>MEGEITVKDLSAASPAAVGFYGLGFAATFAGLLNSGMFSDAAMVIAMAITLGGVAEVLAGWQLWQKGDTFAATAFTIFGLWWFAFSYINLAPAGLWGAPLDAASASSMGFFTLVWGLIATSLTVATLKIGVKMITVVFVVLDLTFFSLALVFFGMLPLPIAGIITLITGIAALYLATALVYDSVGIKLPI</sequence>
<evidence type="ECO:0000256" key="3">
    <source>
        <dbReference type="ARBA" id="ARBA00022692"/>
    </source>
</evidence>
<evidence type="ECO:0000256" key="2">
    <source>
        <dbReference type="ARBA" id="ARBA00005587"/>
    </source>
</evidence>
<feature type="transmembrane region" description="Helical" evidence="6">
    <location>
        <begin position="108"/>
        <end position="127"/>
    </location>
</feature>
<evidence type="ECO:0000256" key="1">
    <source>
        <dbReference type="ARBA" id="ARBA00004141"/>
    </source>
</evidence>
<dbReference type="PANTHER" id="PTHR30178">
    <property type="entry name" value="INNER MEMBRANE PROTEIN YAAH"/>
    <property type="match status" value="1"/>
</dbReference>
<accession>A0A7Z8KP40</accession>
<evidence type="ECO:0008006" key="9">
    <source>
        <dbReference type="Google" id="ProtNLM"/>
    </source>
</evidence>
<dbReference type="Proteomes" id="UP000319335">
    <property type="component" value="Unassembled WGS sequence"/>
</dbReference>
<evidence type="ECO:0000256" key="4">
    <source>
        <dbReference type="ARBA" id="ARBA00022989"/>
    </source>
</evidence>
<feature type="transmembrane region" description="Helical" evidence="6">
    <location>
        <begin position="134"/>
        <end position="154"/>
    </location>
</feature>
<keyword evidence="8" id="KW-1185">Reference proteome</keyword>
<evidence type="ECO:0000313" key="8">
    <source>
        <dbReference type="Proteomes" id="UP000319335"/>
    </source>
</evidence>
<feature type="transmembrane region" description="Helical" evidence="6">
    <location>
        <begin position="160"/>
        <end position="181"/>
    </location>
</feature>
<dbReference type="GO" id="GO:0015360">
    <property type="term" value="F:acetate:proton symporter activity"/>
    <property type="evidence" value="ECO:0007669"/>
    <property type="project" value="TreeGrafter"/>
</dbReference>
<dbReference type="InterPro" id="IPR047623">
    <property type="entry name" value="SatP"/>
</dbReference>
<organism evidence="7 8">
    <name type="scientific">Methanolobus vulcani</name>
    <dbReference type="NCBI Taxonomy" id="38026"/>
    <lineage>
        <taxon>Archaea</taxon>
        <taxon>Methanobacteriati</taxon>
        <taxon>Methanobacteriota</taxon>
        <taxon>Stenosarchaea group</taxon>
        <taxon>Methanomicrobia</taxon>
        <taxon>Methanosarcinales</taxon>
        <taxon>Methanosarcinaceae</taxon>
        <taxon>Methanolobus</taxon>
    </lineage>
</organism>
<comment type="subcellular location">
    <subcellularLocation>
        <location evidence="1">Membrane</location>
        <topology evidence="1">Multi-pass membrane protein</topology>
    </subcellularLocation>
</comment>
<dbReference type="EMBL" id="VIAQ01000015">
    <property type="protein sequence ID" value="TQD25130.1"/>
    <property type="molecule type" value="Genomic_DNA"/>
</dbReference>
<dbReference type="Pfam" id="PF01184">
    <property type="entry name" value="Gpr1_Fun34_YaaH"/>
    <property type="match status" value="1"/>
</dbReference>
<evidence type="ECO:0000256" key="5">
    <source>
        <dbReference type="ARBA" id="ARBA00023136"/>
    </source>
</evidence>
<keyword evidence="4 6" id="KW-1133">Transmembrane helix</keyword>
<comment type="similarity">
    <text evidence="2">Belongs to the acetate uptake transporter (AceTr) (TC 2.A.96) family.</text>
</comment>
<dbReference type="OrthoDB" id="53209at2157"/>
<dbReference type="InterPro" id="IPR000791">
    <property type="entry name" value="Gpr1/Fun34/SatP-like"/>
</dbReference>
<protein>
    <recommendedName>
        <fullName evidence="9">GPR1/FUN34/yaaH family protein</fullName>
    </recommendedName>
</protein>
<feature type="transmembrane region" description="Helical" evidence="6">
    <location>
        <begin position="38"/>
        <end position="58"/>
    </location>
</feature>
<name>A0A7Z8KP40_9EURY</name>
<comment type="caution">
    <text evidence="7">The sequence shown here is derived from an EMBL/GenBank/DDBJ whole genome shotgun (WGS) entry which is preliminary data.</text>
</comment>
<dbReference type="AlphaFoldDB" id="A0A7Z8KP40"/>
<feature type="transmembrane region" description="Helical" evidence="6">
    <location>
        <begin position="12"/>
        <end position="32"/>
    </location>
</feature>
<evidence type="ECO:0000256" key="6">
    <source>
        <dbReference type="SAM" id="Phobius"/>
    </source>
</evidence>
<dbReference type="GO" id="GO:0071422">
    <property type="term" value="P:succinate transmembrane transport"/>
    <property type="evidence" value="ECO:0007669"/>
    <property type="project" value="TreeGrafter"/>
</dbReference>
<dbReference type="NCBIfam" id="NF038013">
    <property type="entry name" value="AceTr_1"/>
    <property type="match status" value="1"/>
</dbReference>
<gene>
    <name evidence="7" type="ORF">FKV42_08750</name>
</gene>
<dbReference type="GO" id="GO:0005886">
    <property type="term" value="C:plasma membrane"/>
    <property type="evidence" value="ECO:0007669"/>
    <property type="project" value="TreeGrafter"/>
</dbReference>
<proteinExistence type="inferred from homology"/>
<dbReference type="RefSeq" id="WP_154809859.1">
    <property type="nucleotide sequence ID" value="NZ_VIAQ01000015.1"/>
</dbReference>
<evidence type="ECO:0000313" key="7">
    <source>
        <dbReference type="EMBL" id="TQD25130.1"/>
    </source>
</evidence>